<reference evidence="11" key="1">
    <citation type="submission" date="2015-07" db="EMBL/GenBank/DDBJ databases">
        <title>Discovery of a poly(ethylene terephthalate assimilation.</title>
        <authorList>
            <person name="Yoshida S."/>
            <person name="Hiraga K."/>
            <person name="Takehana T."/>
            <person name="Taniguchi I."/>
            <person name="Yamaji H."/>
            <person name="Maeda Y."/>
            <person name="Toyohara K."/>
            <person name="Miyamoto K."/>
            <person name="Kimura Y."/>
            <person name="Oda K."/>
        </authorList>
    </citation>
    <scope>NUCLEOTIDE SEQUENCE [LARGE SCALE GENOMIC DNA]</scope>
    <source>
        <strain evidence="11">NBRC 110686 / TISTR 2288 / 201-F6</strain>
    </source>
</reference>
<keyword evidence="2" id="KW-0813">Transport</keyword>
<evidence type="ECO:0000256" key="7">
    <source>
        <dbReference type="SAM" id="MobiDB-lite"/>
    </source>
</evidence>
<sequence length="577" mass="60158">MALRPSSDPDPAASTAPAPAAAPAPATAPASAQQAAAPAGHARPPAAAPGVPPALSPWSTLRHRAFRGLWGFGGLFFLGNAMQTMAAAWMMVELTGSDFLAALVQTAVFLPMFLLSLPAGVLADTADRLRLMSAALAVQASAGVLLTALAVSGHAGPATVLGLIFVTGCCTALMSPAWNSTIGDALPRSELPGAIVAISINWNAARAVGPALAGLIFAQFGGGWNFALAALGTLGMLAAVRRWPPRPHPPTRLPPERLWGGTLSGLRFARHSDLVLAQLIRTVAYSGAGSALWALLPLIGQRQLGLGAAGYGLLMACLGTGAVAVGLVIGRLRSRVGLEGIMAAGCIVFALVMLVAGTVRWAPAVYASLVCGGAAWMAVMSTLNTATQTSVPPWVRARALAMHTVCALGSFALGSALWGALSGLFGLGQALVGAAIVMAAGLLLVKPFPLRVGATQEVTPAVTPWEELFVAHEPSPEAGPVAVEIAYRVHPQESEVFLDLLTQLRATRRRDGATFWRIYRDLSDPSRFCERFIVTSWADYLHQRARATLADQDLESRVRAFVRPGEAVTVTHYIAER</sequence>
<name>A0A0K8NZS4_PISS1</name>
<feature type="transmembrane region" description="Helical" evidence="8">
    <location>
        <begin position="399"/>
        <end position="418"/>
    </location>
</feature>
<dbReference type="STRING" id="1547922.ISF6_1203"/>
<comment type="subcellular location">
    <subcellularLocation>
        <location evidence="1">Cell membrane</location>
        <topology evidence="1">Multi-pass membrane protein</topology>
    </subcellularLocation>
</comment>
<keyword evidence="5 8" id="KW-1133">Transmembrane helix</keyword>
<feature type="domain" description="Major facilitator superfamily (MFS) profile" evidence="9">
    <location>
        <begin position="65"/>
        <end position="453"/>
    </location>
</feature>
<dbReference type="Gene3D" id="1.20.1250.20">
    <property type="entry name" value="MFS general substrate transporter like domains"/>
    <property type="match status" value="1"/>
</dbReference>
<evidence type="ECO:0000256" key="4">
    <source>
        <dbReference type="ARBA" id="ARBA00022692"/>
    </source>
</evidence>
<feature type="transmembrane region" description="Helical" evidence="8">
    <location>
        <begin position="365"/>
        <end position="387"/>
    </location>
</feature>
<evidence type="ECO:0000256" key="1">
    <source>
        <dbReference type="ARBA" id="ARBA00004651"/>
    </source>
</evidence>
<dbReference type="AlphaFoldDB" id="A0A0K8NZS4"/>
<evidence type="ECO:0000313" key="10">
    <source>
        <dbReference type="EMBL" id="GAP35430.1"/>
    </source>
</evidence>
<dbReference type="PANTHER" id="PTHR23513:SF11">
    <property type="entry name" value="STAPHYLOFERRIN A TRANSPORTER"/>
    <property type="match status" value="1"/>
</dbReference>
<keyword evidence="11" id="KW-1185">Reference proteome</keyword>
<protein>
    <submittedName>
        <fullName evidence="10">MFS permease</fullName>
    </submittedName>
</protein>
<feature type="transmembrane region" description="Helical" evidence="8">
    <location>
        <begin position="274"/>
        <end position="296"/>
    </location>
</feature>
<dbReference type="InterPro" id="IPR020846">
    <property type="entry name" value="MFS_dom"/>
</dbReference>
<dbReference type="GO" id="GO:0022857">
    <property type="term" value="F:transmembrane transporter activity"/>
    <property type="evidence" value="ECO:0007669"/>
    <property type="project" value="InterPro"/>
</dbReference>
<dbReference type="EMBL" id="BBYR01000023">
    <property type="protein sequence ID" value="GAP35430.1"/>
    <property type="molecule type" value="Genomic_DNA"/>
</dbReference>
<feature type="region of interest" description="Disordered" evidence="7">
    <location>
        <begin position="1"/>
        <end position="51"/>
    </location>
</feature>
<feature type="transmembrane region" description="Helical" evidence="8">
    <location>
        <begin position="102"/>
        <end position="122"/>
    </location>
</feature>
<proteinExistence type="predicted"/>
<keyword evidence="3" id="KW-1003">Cell membrane</keyword>
<reference evidence="10 11" key="2">
    <citation type="journal article" date="2016" name="Science">
        <title>A bacterium that degrades and assimilates poly(ethylene terephthalate).</title>
        <authorList>
            <person name="Yoshida S."/>
            <person name="Hiraga K."/>
            <person name="Takehana T."/>
            <person name="Taniguchi I."/>
            <person name="Yamaji H."/>
            <person name="Maeda Y."/>
            <person name="Toyohara K."/>
            <person name="Miyamoto K."/>
            <person name="Kimura Y."/>
            <person name="Oda K."/>
        </authorList>
    </citation>
    <scope>NUCLEOTIDE SEQUENCE [LARGE SCALE GENOMIC DNA]</scope>
    <source>
        <strain evidence="11">NBRC 110686 / TISTR 2288 / 201-F6</strain>
    </source>
</reference>
<dbReference type="SUPFAM" id="SSF103473">
    <property type="entry name" value="MFS general substrate transporter"/>
    <property type="match status" value="1"/>
</dbReference>
<dbReference type="GO" id="GO:0005886">
    <property type="term" value="C:plasma membrane"/>
    <property type="evidence" value="ECO:0007669"/>
    <property type="project" value="UniProtKB-SubCell"/>
</dbReference>
<dbReference type="InterPro" id="IPR010290">
    <property type="entry name" value="TM_effector"/>
</dbReference>
<accession>A0A0K8NZS4</accession>
<evidence type="ECO:0000256" key="6">
    <source>
        <dbReference type="ARBA" id="ARBA00023136"/>
    </source>
</evidence>
<evidence type="ECO:0000313" key="11">
    <source>
        <dbReference type="Proteomes" id="UP000037660"/>
    </source>
</evidence>
<feature type="transmembrane region" description="Helical" evidence="8">
    <location>
        <begin position="424"/>
        <end position="445"/>
    </location>
</feature>
<dbReference type="PANTHER" id="PTHR23513">
    <property type="entry name" value="INTEGRAL MEMBRANE EFFLUX PROTEIN-RELATED"/>
    <property type="match status" value="1"/>
</dbReference>
<dbReference type="InterPro" id="IPR036259">
    <property type="entry name" value="MFS_trans_sf"/>
</dbReference>
<gene>
    <name evidence="10" type="ORF">ISF6_1203</name>
</gene>
<dbReference type="CDD" id="cd06173">
    <property type="entry name" value="MFS_MefA_like"/>
    <property type="match status" value="1"/>
</dbReference>
<dbReference type="Pfam" id="PF05977">
    <property type="entry name" value="MFS_3"/>
    <property type="match status" value="1"/>
</dbReference>
<dbReference type="RefSeq" id="WP_082368112.1">
    <property type="nucleotide sequence ID" value="NZ_BBYR01000023.1"/>
</dbReference>
<comment type="caution">
    <text evidence="10">The sequence shown here is derived from an EMBL/GenBank/DDBJ whole genome shotgun (WGS) entry which is preliminary data.</text>
</comment>
<evidence type="ECO:0000256" key="3">
    <source>
        <dbReference type="ARBA" id="ARBA00022475"/>
    </source>
</evidence>
<evidence type="ECO:0000256" key="8">
    <source>
        <dbReference type="SAM" id="Phobius"/>
    </source>
</evidence>
<keyword evidence="4 8" id="KW-0812">Transmembrane</keyword>
<dbReference type="PROSITE" id="PS50850">
    <property type="entry name" value="MFS"/>
    <property type="match status" value="1"/>
</dbReference>
<evidence type="ECO:0000256" key="5">
    <source>
        <dbReference type="ARBA" id="ARBA00022989"/>
    </source>
</evidence>
<feature type="transmembrane region" description="Helical" evidence="8">
    <location>
        <begin position="308"/>
        <end position="329"/>
    </location>
</feature>
<evidence type="ECO:0000259" key="9">
    <source>
        <dbReference type="PROSITE" id="PS50850"/>
    </source>
</evidence>
<dbReference type="Proteomes" id="UP000037660">
    <property type="component" value="Unassembled WGS sequence"/>
</dbReference>
<feature type="transmembrane region" description="Helical" evidence="8">
    <location>
        <begin position="223"/>
        <end position="240"/>
    </location>
</feature>
<feature type="transmembrane region" description="Helical" evidence="8">
    <location>
        <begin position="341"/>
        <end position="359"/>
    </location>
</feature>
<feature type="compositionally biased region" description="Low complexity" evidence="7">
    <location>
        <begin position="1"/>
        <end position="45"/>
    </location>
</feature>
<keyword evidence="6 8" id="KW-0472">Membrane</keyword>
<evidence type="ECO:0000256" key="2">
    <source>
        <dbReference type="ARBA" id="ARBA00022448"/>
    </source>
</evidence>
<organism evidence="10 11">
    <name type="scientific">Piscinibacter sakaiensis</name>
    <name type="common">Ideonella sakaiensis</name>
    <dbReference type="NCBI Taxonomy" id="1547922"/>
    <lineage>
        <taxon>Bacteria</taxon>
        <taxon>Pseudomonadati</taxon>
        <taxon>Pseudomonadota</taxon>
        <taxon>Betaproteobacteria</taxon>
        <taxon>Burkholderiales</taxon>
        <taxon>Sphaerotilaceae</taxon>
        <taxon>Piscinibacter</taxon>
    </lineage>
</organism>
<feature type="transmembrane region" description="Helical" evidence="8">
    <location>
        <begin position="69"/>
        <end position="90"/>
    </location>
</feature>